<comment type="caution">
    <text evidence="3">The sequence shown here is derived from an EMBL/GenBank/DDBJ whole genome shotgun (WGS) entry which is preliminary data.</text>
</comment>
<dbReference type="EMBL" id="JACEEZ010009403">
    <property type="protein sequence ID" value="KAG0722543.1"/>
    <property type="molecule type" value="Genomic_DNA"/>
</dbReference>
<feature type="domain" description="Peroxin/Ferlin" evidence="2">
    <location>
        <begin position="48"/>
        <end position="103"/>
    </location>
</feature>
<reference evidence="3" key="1">
    <citation type="submission" date="2020-07" db="EMBL/GenBank/DDBJ databases">
        <title>The High-quality genome of the commercially important snow crab, Chionoecetes opilio.</title>
        <authorList>
            <person name="Jeong J.-H."/>
            <person name="Ryu S."/>
        </authorList>
    </citation>
    <scope>NUCLEOTIDE SEQUENCE</scope>
    <source>
        <strain evidence="3">MADBK_172401_WGS</strain>
        <tissue evidence="3">Digestive gland</tissue>
    </source>
</reference>
<evidence type="ECO:0000256" key="1">
    <source>
        <dbReference type="SAM" id="MobiDB-lite"/>
    </source>
</evidence>
<dbReference type="SMART" id="SM00693">
    <property type="entry name" value="DysFN"/>
    <property type="match status" value="1"/>
</dbReference>
<dbReference type="GO" id="GO:0016020">
    <property type="term" value="C:membrane"/>
    <property type="evidence" value="ECO:0007669"/>
    <property type="project" value="InterPro"/>
</dbReference>
<keyword evidence="4" id="KW-1185">Reference proteome</keyword>
<organism evidence="3 4">
    <name type="scientific">Chionoecetes opilio</name>
    <name type="common">Atlantic snow crab</name>
    <name type="synonym">Cancer opilio</name>
    <dbReference type="NCBI Taxonomy" id="41210"/>
    <lineage>
        <taxon>Eukaryota</taxon>
        <taxon>Metazoa</taxon>
        <taxon>Ecdysozoa</taxon>
        <taxon>Arthropoda</taxon>
        <taxon>Crustacea</taxon>
        <taxon>Multicrustacea</taxon>
        <taxon>Malacostraca</taxon>
        <taxon>Eumalacostraca</taxon>
        <taxon>Eucarida</taxon>
        <taxon>Decapoda</taxon>
        <taxon>Pleocyemata</taxon>
        <taxon>Brachyura</taxon>
        <taxon>Eubrachyura</taxon>
        <taxon>Majoidea</taxon>
        <taxon>Majidae</taxon>
        <taxon>Chionoecetes</taxon>
    </lineage>
</organism>
<dbReference type="InterPro" id="IPR006614">
    <property type="entry name" value="Peroxin/Ferlin"/>
</dbReference>
<evidence type="ECO:0000259" key="2">
    <source>
        <dbReference type="SMART" id="SM00693"/>
    </source>
</evidence>
<dbReference type="Proteomes" id="UP000770661">
    <property type="component" value="Unassembled WGS sequence"/>
</dbReference>
<protein>
    <submittedName>
        <fullName evidence="3">Dysferlin</fullName>
    </submittedName>
</protein>
<proteinExistence type="predicted"/>
<feature type="region of interest" description="Disordered" evidence="1">
    <location>
        <begin position="61"/>
        <end position="89"/>
    </location>
</feature>
<sequence length="109" mass="12572">MTRPKYSDADGLLNLPRDDFTAPGGWIFQGNWFIDPDPSLMFAADAGRHLFKEEVYEQQGRLPGSTWVHPPKTWTDAHNDPATSRDEIGLPDGWEWRDLWEARYPTGQR</sequence>
<dbReference type="AlphaFoldDB" id="A0A8J4Y6U9"/>
<gene>
    <name evidence="3" type="primary">Dysf</name>
    <name evidence="3" type="ORF">GWK47_005949</name>
</gene>
<name>A0A8J4Y6U9_CHIOP</name>
<evidence type="ECO:0000313" key="3">
    <source>
        <dbReference type="EMBL" id="KAG0722543.1"/>
    </source>
</evidence>
<accession>A0A8J4Y6U9</accession>
<dbReference type="OrthoDB" id="10059618at2759"/>
<feature type="compositionally biased region" description="Basic and acidic residues" evidence="1">
    <location>
        <begin position="75"/>
        <end position="89"/>
    </location>
</feature>
<evidence type="ECO:0000313" key="4">
    <source>
        <dbReference type="Proteomes" id="UP000770661"/>
    </source>
</evidence>